<evidence type="ECO:0000256" key="2">
    <source>
        <dbReference type="ARBA" id="ARBA00022448"/>
    </source>
</evidence>
<dbReference type="EMBL" id="CCBN010000010">
    <property type="protein sequence ID" value="CDO55305.1"/>
    <property type="molecule type" value="Genomic_DNA"/>
</dbReference>
<name>A0A0J9XDG4_GEOCN</name>
<comment type="similarity">
    <text evidence="1 4">Belongs to the VPS13 family.</text>
</comment>
<dbReference type="GO" id="GO:0006623">
    <property type="term" value="P:protein targeting to vacuole"/>
    <property type="evidence" value="ECO:0007669"/>
    <property type="project" value="TreeGrafter"/>
</dbReference>
<evidence type="ECO:0000256" key="1">
    <source>
        <dbReference type="ARBA" id="ARBA00006545"/>
    </source>
</evidence>
<comment type="caution">
    <text evidence="9">The sequence shown here is derived from an EMBL/GenBank/DDBJ whole genome shotgun (WGS) entry which is preliminary data.</text>
</comment>
<evidence type="ECO:0000259" key="8">
    <source>
        <dbReference type="Pfam" id="PF25037"/>
    </source>
</evidence>
<dbReference type="Pfam" id="PF25036">
    <property type="entry name" value="VPS13_VAB"/>
    <property type="match status" value="1"/>
</dbReference>
<organism evidence="9 10">
    <name type="scientific">Geotrichum candidum</name>
    <name type="common">Oospora lactis</name>
    <name type="synonym">Dipodascus geotrichum</name>
    <dbReference type="NCBI Taxonomy" id="1173061"/>
    <lineage>
        <taxon>Eukaryota</taxon>
        <taxon>Fungi</taxon>
        <taxon>Dikarya</taxon>
        <taxon>Ascomycota</taxon>
        <taxon>Saccharomycotina</taxon>
        <taxon>Dipodascomycetes</taxon>
        <taxon>Dipodascales</taxon>
        <taxon>Dipodascaceae</taxon>
        <taxon>Geotrichum</taxon>
    </lineage>
</organism>
<keyword evidence="10" id="KW-1185">Reference proteome</keyword>
<dbReference type="GO" id="GO:0005794">
    <property type="term" value="C:Golgi apparatus"/>
    <property type="evidence" value="ECO:0007669"/>
    <property type="project" value="UniProtKB-UniRule"/>
</dbReference>
<feature type="domain" description="Vacuolar protein sorting-associated protein 13 VPS13 adaptor binding" evidence="7">
    <location>
        <begin position="1925"/>
        <end position="2496"/>
    </location>
</feature>
<evidence type="ECO:0000256" key="5">
    <source>
        <dbReference type="SAM" id="MobiDB-lite"/>
    </source>
</evidence>
<evidence type="ECO:0000313" key="10">
    <source>
        <dbReference type="Proteomes" id="UP000242525"/>
    </source>
</evidence>
<comment type="function">
    <text evidence="4">Mediates the transfer of lipids between membranes at organelle contact sites. May play a role in mitochondrial lipid homeostasis.</text>
</comment>
<dbReference type="GO" id="GO:0007005">
    <property type="term" value="P:mitochondrion organization"/>
    <property type="evidence" value="ECO:0007669"/>
    <property type="project" value="TreeGrafter"/>
</dbReference>
<dbReference type="InterPro" id="IPR017148">
    <property type="entry name" value="VPS13_fungi"/>
</dbReference>
<dbReference type="Proteomes" id="UP000242525">
    <property type="component" value="Unassembled WGS sequence"/>
</dbReference>
<evidence type="ECO:0000313" key="9">
    <source>
        <dbReference type="EMBL" id="CDO55305.1"/>
    </source>
</evidence>
<evidence type="ECO:0000259" key="7">
    <source>
        <dbReference type="Pfam" id="PF25036"/>
    </source>
</evidence>
<dbReference type="Pfam" id="PF12624">
    <property type="entry name" value="VPS13_N"/>
    <property type="match status" value="1"/>
</dbReference>
<feature type="domain" description="Chorein N-terminal" evidence="6">
    <location>
        <begin position="1"/>
        <end position="1341"/>
    </location>
</feature>
<dbReference type="PANTHER" id="PTHR16166:SF93">
    <property type="entry name" value="INTERMEMBRANE LIPID TRANSFER PROTEIN VPS13"/>
    <property type="match status" value="1"/>
</dbReference>
<keyword evidence="4" id="KW-0333">Golgi apparatus</keyword>
<keyword evidence="2 4" id="KW-0813">Transport</keyword>
<dbReference type="InterPro" id="IPR056748">
    <property type="entry name" value="VPS13-like_C"/>
</dbReference>
<dbReference type="InterPro" id="IPR026854">
    <property type="entry name" value="VPS13_N"/>
</dbReference>
<dbReference type="GO" id="GO:0045324">
    <property type="term" value="P:late endosome to vacuole transport"/>
    <property type="evidence" value="ECO:0007669"/>
    <property type="project" value="UniProtKB-UniRule"/>
</dbReference>
<keyword evidence="3 4" id="KW-0445">Lipid transport</keyword>
<dbReference type="GO" id="GO:0006869">
    <property type="term" value="P:lipid transport"/>
    <property type="evidence" value="ECO:0007669"/>
    <property type="project" value="UniProtKB-KW"/>
</dbReference>
<proteinExistence type="inferred from homology"/>
<evidence type="ECO:0000256" key="4">
    <source>
        <dbReference type="PIRNR" id="PIRNR037235"/>
    </source>
</evidence>
<dbReference type="PIRSF" id="PIRSF037235">
    <property type="entry name" value="VPS13_fungi"/>
    <property type="match status" value="1"/>
</dbReference>
<feature type="domain" description="Intermembrane lipid transfer protein VPS13-like C-terminal" evidence="8">
    <location>
        <begin position="3021"/>
        <end position="3126"/>
    </location>
</feature>
<feature type="region of interest" description="Disordered" evidence="5">
    <location>
        <begin position="435"/>
        <end position="454"/>
    </location>
</feature>
<evidence type="ECO:0000259" key="6">
    <source>
        <dbReference type="Pfam" id="PF12624"/>
    </source>
</evidence>
<feature type="region of interest" description="Disordered" evidence="5">
    <location>
        <begin position="1531"/>
        <end position="1562"/>
    </location>
</feature>
<dbReference type="InterPro" id="IPR009543">
    <property type="entry name" value="VPS13_VAB"/>
</dbReference>
<feature type="compositionally biased region" description="Acidic residues" evidence="5">
    <location>
        <begin position="1531"/>
        <end position="1551"/>
    </location>
</feature>
<gene>
    <name evidence="9" type="ORF">BN980_GECA10s03101g</name>
</gene>
<dbReference type="STRING" id="1173061.A0A0J9XDG4"/>
<dbReference type="PANTHER" id="PTHR16166">
    <property type="entry name" value="VACUOLAR PROTEIN SORTING-ASSOCIATED PROTEIN VPS13"/>
    <property type="match status" value="1"/>
</dbReference>
<dbReference type="GO" id="GO:0045053">
    <property type="term" value="P:protein retention in Golgi apparatus"/>
    <property type="evidence" value="ECO:0007669"/>
    <property type="project" value="UniProtKB-UniRule"/>
</dbReference>
<protein>
    <recommendedName>
        <fullName evidence="4">Vacuolar protein sorting-associated protein</fullName>
    </recommendedName>
</protein>
<dbReference type="InterPro" id="IPR026847">
    <property type="entry name" value="VPS13"/>
</dbReference>
<reference evidence="9" key="1">
    <citation type="submission" date="2014-03" db="EMBL/GenBank/DDBJ databases">
        <authorList>
            <person name="Casaregola S."/>
        </authorList>
    </citation>
    <scope>NUCLEOTIDE SEQUENCE [LARGE SCALE GENOMIC DNA]</scope>
    <source>
        <strain evidence="9">CLIB 918</strain>
    </source>
</reference>
<evidence type="ECO:0000256" key="3">
    <source>
        <dbReference type="ARBA" id="ARBA00023055"/>
    </source>
</evidence>
<dbReference type="OrthoDB" id="428159at2759"/>
<dbReference type="Pfam" id="PF25037">
    <property type="entry name" value="VPS13_C"/>
    <property type="match status" value="1"/>
</dbReference>
<sequence>MLESLVASLLNRFLGSYVKNFDPKQLNIGIWGGDVKLRNLSLKREALDQLKLPIDVVEGHLGQLVLQIPWSNLKNKPVKVLIEDVFLLAVPKLDQDYDDDEQQRRNQAVKLSRLDDLELADKMSTSINLSPEEIRKNQSFTDSLVTKIIDNLQITIKNIHIRYEDHTSVPNHSFSLGISLEELSAVSTNSEWDPIFIQDTTNITHKLTTLSSLSIYWNTDSKLIKEDELPEILRFMSLVPGLKENITDSFQYILRPVSGLGRITINKTAVGGPKTKAQLMFDELGFVFDSDQYRDVLWVAEIFRIYNRTKEFQKFRPKTPVMKNPKAWLKYAANVVLAEVKQKRREWTWDYILERREDKLRYIHLYKKKTISPPLSAEETEEFNQLEIKYSFEDLRFYRSLAKSELKKEKAQIKAAQVEKPAASGWSSWLWGSSAEPDKADETASDTENPDSVTITDEQRQELYDAIEWDEKQVITDSIDVPRDTVTLEVEATLKTGSFKLRRNPHNNPEDIVQILFTGLSSSFYNRPDSYLANVSLHKLRVDDGNSESLYKQVVTVKSLASDSLPRPESEDESSESEIEEVSEKDAFFWMSFESNPLDDIADTNLFIKMKSITVFYNTLFFENVMRFFHPPKIHLETLGAILNAANATVEELRDQTRIGLEYALQEHKTVNLKLDMQAPLIVMPLDVFSWSSPCAIIDAGHISVVSHLVGKEVIEEVKKKKTLQYTDSDWKRLESLMYDKFNLKLHNTQLLIGSNVRDTMKQLHNGVSDATASVLDRINLDFLIEVSILPDAQSLTKFKMSGTLPLFQASMSDAKYKIMMQLIDKGIPNFSFDDLIEPDESETPESNDKAVLIGNRINQELPEYVHDDSASEDSVGAEPLSASSRVSTQKIFEFNFKVEKMNMALHRCTSIETLAQEPVVDMNLDSFEICYYYKEKEMMADVVVQNIDIEDYTQKDVPVELTKLATSIPTDTSPSDFFNVKYKRIKTDHVDRFDQQISDQDIVVTMSAMKYVVSPKTFLTILDFIITTFTNPQPQQLPPASNHLDGTLTPTGEVEPVAKIDVKVNLSSITILLNDDGIKLATLQLDSALVNVFLVPEKMKVEARVGKLSLHDEVNEGSARNSILRQLISIEGNDLADFKYETYDPSSSDFHYNSSVYLRAASMRFNVVEEPFARIVKFMSKFVQMKALYDSARQATVAQANQIQIEDANKIHFDILVSTPIVVIPKLVEFSDDSLCDMVVAHLGEIYAKNEYIHFPEDPNGPLANHMSVGIRDIKLSSNFNFPNGTNQYLEMIDKLDLTLDMSFVQPYETMTRPVTVISGNLSDTSMKFTEMQYKFLMQTSSILSTIFSGEPGIQEQELDQLEEELRAQKNLQPVAVIRVPELPPVPASVNKLDLSFYAKKIQLCLYNKTEEVMTDKLEKCSLTRFSLNDAGIKLRMKQNSDMESDIHIKSFTVHDTRSVKENMFTEIIPGIKHDEYQFLCNLTMTGQEKRKLKAILTVDSPSMILALDYLFALREFLFYGLATSPESIPELDDEEYEEESEYESSEDETSQLPARPGSAPQSNLTIEYHINIVDASVILLANPKLEDSEAIVFKAEHFILSQQATMVLSANKVGMFLCRMDNFERNRLRLLDDFSLTTTMDNRGSSPNSEICKINISCEPLVLRLALRDVMLALDIVKRASALFTQTESQTETPSKFKEPIKYSRFSKLQKSRSSAVSKSYATSFGGRSRNSLRGRRDSGSTSRVIVPIIRGQTLLAEFEGLRFVLIGNIHELPMLDMCTKPFKVKVRNWSSDLTIDSGIETFVNIFNYEKSAWEPLIEPWDLGLHVARSIEDNNTAINLYSRKMAEITVTSQTISIVDNMMKFLSEDAEEFLAKSIGHIAPYRIVNQTGYDLEVWIDHSDRDDIKNTTVIKDNEEIPWRFYDWNTVRENLSTDTQKVNLGVALKNSPFDPIRNMSVTSVGEHIHTLYPKTDKVSHRLMCEVVMDESVKRIVLRSALTFENKTQIPIDIAIGPSNNESFMCRIKPGQSRAIPIEHAYDKAVSIRPDPSFKFGWSREPMYWKNMLTGPKSISCLPLNENSSTKFYFQATAIYDKSIPLTRIYPHMKIVLSPPVEITNLLPFDFTYRIYDKKTGQDWGNTLKQGATGAVHVVELSHLLLLNVHPKEAGYNCTDFAIINTPKKDFSLEHRLLTRSTDGQRLVLKLHYIDDKANGGGCKVQVYTPYLILNKTGLDIKVQTKFNTATSRVHSIAQLHNGKETFMKIASPQMWSFDSDDRGNRATIRVGDSKWSEPLSFDTLGKDSDVTIPSSTRQSEIHVGLHISEGPGKYQMTKIVTLTPRFIINNKLSYDLQIKDSGSTLIVVGAKSLQPLHFLRRAEQQQLSASFQGSSSVWSAPFNIENIGCTFLRMYQHDVGYVLLKIDILLENATLFLHIDKADKNWPFSIRNFTNHTFQFYQANPYVDDRGIELAQHPKFTPVLYQIPPKSVMPYAWDYPAAPLKELVLNANGKERRIQLAEIGNLQPMKVPSTSDRPGGIVDLNVVADGPTQTLVMSDYDPSISLYKMNTQLTSSKSSVVPTEQFSVQDDEGEIQSSITVRFEGIGVSLINRRMQELCYMTLRGIEFQYKCSEIYETFSMKMKWMQIDNQLYGAIYPILLFPSVVPQTGKEMDTHPTFSGSITKVRDDSHGVFYLKYATILLQQLTVEMDEDLLFSLIEFFNSYKPTNDDDKVVLCDPQLEIPEPLTDTSGLDFYFEVLHIQPAQMDLSFVRTERLNSEERASSDNPFMFFFNALTMALGNINDAPVRLNALVIENVRTPLPLLMQSISTHYRQEFFYQIHKILGSADFLGNPVGLFNNLSSGFMDMFYEPYQGYIMNDRPQEFGIGLAKGGLSFMKKSIFGISDSFSKFTGSISKGLSAATMDRAFQDKRRMKRARNRPKHALYGITSGANSFVDGITSGVSGLALAPVQGATEGGALGFFKGLGKGIVGLPTKTALGFFDLAQSVSEGVRNTTTVFDGNAIDSVRPPRFISLEGIVRPYSQREAQGQAWLKVANNGEFFRDNYLAHLSLADDEMIIIITYLRIMLLSTATMATEWEVRFRDLQTIAMERTGLALILRGGVQGPFIPIPDTPSRKFLYKEIGVAVTEFNRKYQTLS</sequence>
<accession>A0A0J9XDG4</accession>